<feature type="transmembrane region" description="Helical" evidence="2">
    <location>
        <begin position="81"/>
        <end position="110"/>
    </location>
</feature>
<feature type="compositionally biased region" description="Low complexity" evidence="1">
    <location>
        <begin position="273"/>
        <end position="282"/>
    </location>
</feature>
<proteinExistence type="predicted"/>
<feature type="compositionally biased region" description="Low complexity" evidence="1">
    <location>
        <begin position="192"/>
        <end position="203"/>
    </location>
</feature>
<feature type="compositionally biased region" description="Polar residues" evidence="1">
    <location>
        <begin position="159"/>
        <end position="175"/>
    </location>
</feature>
<keyword evidence="4" id="KW-1185">Reference proteome</keyword>
<evidence type="ECO:0000313" key="4">
    <source>
        <dbReference type="Proteomes" id="UP000190637"/>
    </source>
</evidence>
<evidence type="ECO:0000313" key="3">
    <source>
        <dbReference type="EMBL" id="SKA04494.1"/>
    </source>
</evidence>
<feature type="compositionally biased region" description="Basic and acidic residues" evidence="1">
    <location>
        <begin position="452"/>
        <end position="474"/>
    </location>
</feature>
<accession>A0A1T4QLA6</accession>
<feature type="region of interest" description="Disordered" evidence="1">
    <location>
        <begin position="159"/>
        <end position="259"/>
    </location>
</feature>
<name>A0A1T4QLA6_9ACTN</name>
<dbReference type="EMBL" id="FUWS01000005">
    <property type="protein sequence ID" value="SKA04494.1"/>
    <property type="molecule type" value="Genomic_DNA"/>
</dbReference>
<keyword evidence="2" id="KW-0472">Membrane</keyword>
<feature type="transmembrane region" description="Helical" evidence="2">
    <location>
        <begin position="122"/>
        <end position="143"/>
    </location>
</feature>
<feature type="region of interest" description="Disordered" evidence="1">
    <location>
        <begin position="273"/>
        <end position="474"/>
    </location>
</feature>
<dbReference type="RefSeq" id="WP_144390080.1">
    <property type="nucleotide sequence ID" value="NZ_FUWS01000005.1"/>
</dbReference>
<evidence type="ECO:0000256" key="2">
    <source>
        <dbReference type="SAM" id="Phobius"/>
    </source>
</evidence>
<keyword evidence="2" id="KW-1133">Transmembrane helix</keyword>
<sequence>MNNEAIQRLREPAAWALLGAVGVRMLGGLIYLFGAHASEYGPSSIPANFVARGELFFGPVTVALLLAAVALAVLPSGRSRAFPVVLASLIMAGLGLLVGLITLIMSFVASAGYSMAISFSDFFVTLAHLAILGVAAFVLLKVFGDRTLVPRSSASVGPYGQQQPFAPHTGAQQSFAPPADPAAQTGTGFPQAGAHAAYGHTYGEPAQTGWPQPQGEGYAQPSGGQPAYQAQPDPSASYDQSAYQGQAGYSSTGGQDSAREWNAQQGYGDYQQQSYGQEWQQGAHQQGNAYGQQSYAQAEQPPYAAQPGYTDSGAQSGYGSYGQQPAAPYGTGGQQSYGASEYESGQAHAGGEQHSYSGQQPGYPSDAEATMIQPPVTPGNDPAQGGEQAAQDAIQYGWYQQTPAAETPQQDQSDSESTMRVEPGYSGQYGTGGYTANPHETTSPYGENYSSEQRRSSTEGEDRQQGWYRDDDRR</sequence>
<feature type="compositionally biased region" description="Polar residues" evidence="1">
    <location>
        <begin position="438"/>
        <end position="451"/>
    </location>
</feature>
<dbReference type="OrthoDB" id="3431999at2"/>
<protein>
    <submittedName>
        <fullName evidence="3">Uncharacterized protein</fullName>
    </submittedName>
</protein>
<feature type="compositionally biased region" description="Low complexity" evidence="1">
    <location>
        <begin position="292"/>
        <end position="324"/>
    </location>
</feature>
<evidence type="ECO:0000256" key="1">
    <source>
        <dbReference type="SAM" id="MobiDB-lite"/>
    </source>
</evidence>
<dbReference type="AlphaFoldDB" id="A0A1T4QLA6"/>
<gene>
    <name evidence="3" type="ORF">SAMN02745673_02296</name>
</gene>
<feature type="compositionally biased region" description="Polar residues" evidence="1">
    <location>
        <begin position="232"/>
        <end position="255"/>
    </location>
</feature>
<reference evidence="3 4" key="1">
    <citation type="submission" date="2017-02" db="EMBL/GenBank/DDBJ databases">
        <authorList>
            <person name="Peterson S.W."/>
        </authorList>
    </citation>
    <scope>NUCLEOTIDE SEQUENCE [LARGE SCALE GENOMIC DNA]</scope>
    <source>
        <strain evidence="3 4">DSM 45154</strain>
    </source>
</reference>
<keyword evidence="2" id="KW-0812">Transmembrane</keyword>
<feature type="compositionally biased region" description="Polar residues" evidence="1">
    <location>
        <begin position="398"/>
        <end position="418"/>
    </location>
</feature>
<dbReference type="Proteomes" id="UP000190637">
    <property type="component" value="Unassembled WGS sequence"/>
</dbReference>
<feature type="transmembrane region" description="Helical" evidence="2">
    <location>
        <begin position="12"/>
        <end position="35"/>
    </location>
</feature>
<dbReference type="STRING" id="1122192.SAMN02745673_02296"/>
<feature type="transmembrane region" description="Helical" evidence="2">
    <location>
        <begin position="55"/>
        <end position="74"/>
    </location>
</feature>
<organism evidence="3 4">
    <name type="scientific">Marinactinospora thermotolerans DSM 45154</name>
    <dbReference type="NCBI Taxonomy" id="1122192"/>
    <lineage>
        <taxon>Bacteria</taxon>
        <taxon>Bacillati</taxon>
        <taxon>Actinomycetota</taxon>
        <taxon>Actinomycetes</taxon>
        <taxon>Streptosporangiales</taxon>
        <taxon>Nocardiopsidaceae</taxon>
        <taxon>Marinactinospora</taxon>
    </lineage>
</organism>